<reference evidence="2" key="2">
    <citation type="journal article" date="2021" name="PeerJ">
        <title>Extensive microbial diversity within the chicken gut microbiome revealed by metagenomics and culture.</title>
        <authorList>
            <person name="Gilroy R."/>
            <person name="Ravi A."/>
            <person name="Getino M."/>
            <person name="Pursley I."/>
            <person name="Horton D.L."/>
            <person name="Alikhan N.F."/>
            <person name="Baker D."/>
            <person name="Gharbi K."/>
            <person name="Hall N."/>
            <person name="Watson M."/>
            <person name="Adriaenssens E.M."/>
            <person name="Foster-Nyarko E."/>
            <person name="Jarju S."/>
            <person name="Secka A."/>
            <person name="Antonio M."/>
            <person name="Oren A."/>
            <person name="Chaudhuri R.R."/>
            <person name="La Ragione R."/>
            <person name="Hildebrand F."/>
            <person name="Pallen M.J."/>
        </authorList>
    </citation>
    <scope>NUCLEOTIDE SEQUENCE</scope>
    <source>
        <strain evidence="2">6919</strain>
    </source>
</reference>
<dbReference type="EMBL" id="JADIMC010000054">
    <property type="protein sequence ID" value="MBO8476283.1"/>
    <property type="molecule type" value="Genomic_DNA"/>
</dbReference>
<dbReference type="Pfam" id="PF04230">
    <property type="entry name" value="PS_pyruv_trans"/>
    <property type="match status" value="1"/>
</dbReference>
<evidence type="ECO:0000313" key="3">
    <source>
        <dbReference type="Proteomes" id="UP000823598"/>
    </source>
</evidence>
<gene>
    <name evidence="2" type="ORF">IAB88_04755</name>
</gene>
<comment type="caution">
    <text evidence="2">The sequence shown here is derived from an EMBL/GenBank/DDBJ whole genome shotgun (WGS) entry which is preliminary data.</text>
</comment>
<accession>A0A9D9NKB6</accession>
<organism evidence="2 3">
    <name type="scientific">Candidatus Limisoma faecipullorum</name>
    <dbReference type="NCBI Taxonomy" id="2840854"/>
    <lineage>
        <taxon>Bacteria</taxon>
        <taxon>Pseudomonadati</taxon>
        <taxon>Bacteroidota</taxon>
        <taxon>Bacteroidia</taxon>
        <taxon>Bacteroidales</taxon>
        <taxon>Candidatus Limisoma</taxon>
    </lineage>
</organism>
<proteinExistence type="predicted"/>
<name>A0A9D9NKB6_9BACT</name>
<dbReference type="AlphaFoldDB" id="A0A9D9NKB6"/>
<dbReference type="GO" id="GO:0016740">
    <property type="term" value="F:transferase activity"/>
    <property type="evidence" value="ECO:0007669"/>
    <property type="project" value="UniProtKB-KW"/>
</dbReference>
<dbReference type="Proteomes" id="UP000823598">
    <property type="component" value="Unassembled WGS sequence"/>
</dbReference>
<sequence length="291" mass="33247">MEHINLVYWDDVDNWGDFLSPYIIGKLSGLPVRHKKLYLLGRKGQLQLLGNFILGKVVKEDLLKTLFFFERNLLGIGSILSKGNKRSIVWGSGFINSNECFSGGKVYAVRGKLSNEKIIEAGFDGCSVFGDPAILLPMFVKPSPVRDKYPLGIVPHWKETDFFMQKYGNDFKVIDLRTKDIERVIDEITSCRAILSSSLHGIIASHAYGIPAIWIKHGYIDTDGFKFADYFSSVNINNYDGFENYDDIIRDENLQKKLFMSELSLPNVDMVQMRQQLIDVFPYKSKYKSRS</sequence>
<protein>
    <submittedName>
        <fullName evidence="2">Polysaccharide pyruvyl transferase family protein</fullName>
    </submittedName>
</protein>
<reference evidence="2" key="1">
    <citation type="submission" date="2020-10" db="EMBL/GenBank/DDBJ databases">
        <authorList>
            <person name="Gilroy R."/>
        </authorList>
    </citation>
    <scope>NUCLEOTIDE SEQUENCE</scope>
    <source>
        <strain evidence="2">6919</strain>
    </source>
</reference>
<feature type="domain" description="Polysaccharide pyruvyl transferase" evidence="1">
    <location>
        <begin position="74"/>
        <end position="217"/>
    </location>
</feature>
<evidence type="ECO:0000259" key="1">
    <source>
        <dbReference type="Pfam" id="PF04230"/>
    </source>
</evidence>
<evidence type="ECO:0000313" key="2">
    <source>
        <dbReference type="EMBL" id="MBO8476283.1"/>
    </source>
</evidence>
<keyword evidence="2" id="KW-0808">Transferase</keyword>
<dbReference type="InterPro" id="IPR007345">
    <property type="entry name" value="Polysacch_pyruvyl_Trfase"/>
</dbReference>